<dbReference type="Proteomes" id="UP000008631">
    <property type="component" value="Chromosome"/>
</dbReference>
<dbReference type="CDD" id="cd06664">
    <property type="entry name" value="IscU_like"/>
    <property type="match status" value="1"/>
</dbReference>
<dbReference type="STRING" id="575540.Isop_1969"/>
<dbReference type="PANTHER" id="PTHR10093">
    <property type="entry name" value="IRON-SULFUR CLUSTER ASSEMBLY ENZYME NIFU HOMOLOG"/>
    <property type="match status" value="1"/>
</dbReference>
<dbReference type="InParanoid" id="E8R330"/>
<evidence type="ECO:0000313" key="2">
    <source>
        <dbReference type="EMBL" id="ADV62549.1"/>
    </source>
</evidence>
<dbReference type="AlphaFoldDB" id="E8R330"/>
<dbReference type="KEGG" id="ipa:Isop_1969"/>
<dbReference type="SUPFAM" id="SSF82649">
    <property type="entry name" value="SufE/NifU"/>
    <property type="match status" value="1"/>
</dbReference>
<dbReference type="eggNOG" id="COG0822">
    <property type="taxonomic scope" value="Bacteria"/>
</dbReference>
<dbReference type="FunCoup" id="E8R330">
    <property type="interactions" value="439"/>
</dbReference>
<reference evidence="2 3" key="2">
    <citation type="journal article" date="2011" name="Stand. Genomic Sci.">
        <title>Complete genome sequence of Isosphaera pallida type strain (IS1B).</title>
        <authorList>
            <consortium name="US DOE Joint Genome Institute (JGI-PGF)"/>
            <person name="Goker M."/>
            <person name="Cleland D."/>
            <person name="Saunders E."/>
            <person name="Lapidus A."/>
            <person name="Nolan M."/>
            <person name="Lucas S."/>
            <person name="Hammon N."/>
            <person name="Deshpande S."/>
            <person name="Cheng J.F."/>
            <person name="Tapia R."/>
            <person name="Han C."/>
            <person name="Goodwin L."/>
            <person name="Pitluck S."/>
            <person name="Liolios K."/>
            <person name="Pagani I."/>
            <person name="Ivanova N."/>
            <person name="Mavromatis K."/>
            <person name="Pati A."/>
            <person name="Chen A."/>
            <person name="Palaniappan K."/>
            <person name="Land M."/>
            <person name="Hauser L."/>
            <person name="Chang Y.J."/>
            <person name="Jeffries C.D."/>
            <person name="Detter J.C."/>
            <person name="Beck B."/>
            <person name="Woyke T."/>
            <person name="Bristow J."/>
            <person name="Eisen J.A."/>
            <person name="Markowitz V."/>
            <person name="Hugenholtz P."/>
            <person name="Kyrpides N.C."/>
            <person name="Klenk H.P."/>
        </authorList>
    </citation>
    <scope>NUCLEOTIDE SEQUENCE [LARGE SCALE GENOMIC DNA]</scope>
    <source>
        <strain evidence="3">ATCC 43644 / DSM 9630 / IS1B</strain>
    </source>
</reference>
<dbReference type="HOGENOM" id="CLU_079283_4_0_0"/>
<evidence type="ECO:0000259" key="1">
    <source>
        <dbReference type="Pfam" id="PF01592"/>
    </source>
</evidence>
<dbReference type="GO" id="GO:0051536">
    <property type="term" value="F:iron-sulfur cluster binding"/>
    <property type="evidence" value="ECO:0007669"/>
    <property type="project" value="InterPro"/>
</dbReference>
<dbReference type="GO" id="GO:0005506">
    <property type="term" value="F:iron ion binding"/>
    <property type="evidence" value="ECO:0007669"/>
    <property type="project" value="InterPro"/>
</dbReference>
<proteinExistence type="predicted"/>
<dbReference type="Gene3D" id="3.90.1010.10">
    <property type="match status" value="1"/>
</dbReference>
<evidence type="ECO:0000313" key="3">
    <source>
        <dbReference type="Proteomes" id="UP000008631"/>
    </source>
</evidence>
<dbReference type="InterPro" id="IPR002871">
    <property type="entry name" value="NIF_FeS_clus_asmbl_NifU_N"/>
</dbReference>
<dbReference type="EMBL" id="CP002353">
    <property type="protein sequence ID" value="ADV62549.1"/>
    <property type="molecule type" value="Genomic_DNA"/>
</dbReference>
<sequence length="141" mass="15464">MIDQLYCDEILDLARNSPHRGDLNHPDLLACLSNPLCGDELTIALKLAPPENPDDTDPDHRRIEAFRFVGHGCAISQAAVELLAEHLEGRTLAEARAFGERDLLDLLGLPLTPARLKCGLLGLRALKRALDAEARDRGRPS</sequence>
<organism evidence="2 3">
    <name type="scientific">Isosphaera pallida (strain ATCC 43644 / DSM 9630 / IS1B)</name>
    <dbReference type="NCBI Taxonomy" id="575540"/>
    <lineage>
        <taxon>Bacteria</taxon>
        <taxon>Pseudomonadati</taxon>
        <taxon>Planctomycetota</taxon>
        <taxon>Planctomycetia</taxon>
        <taxon>Isosphaerales</taxon>
        <taxon>Isosphaeraceae</taxon>
        <taxon>Isosphaera</taxon>
    </lineage>
</organism>
<feature type="domain" description="NIF system FeS cluster assembly NifU N-terminal" evidence="1">
    <location>
        <begin position="6"/>
        <end position="131"/>
    </location>
</feature>
<gene>
    <name evidence="2" type="ordered locus">Isop_1969</name>
</gene>
<protein>
    <submittedName>
        <fullName evidence="2">Nitrogen-fixing NifU domain protein</fullName>
    </submittedName>
</protein>
<dbReference type="GO" id="GO:0016226">
    <property type="term" value="P:iron-sulfur cluster assembly"/>
    <property type="evidence" value="ECO:0007669"/>
    <property type="project" value="InterPro"/>
</dbReference>
<accession>E8R330</accession>
<dbReference type="RefSeq" id="WP_013564837.1">
    <property type="nucleotide sequence ID" value="NC_014962.1"/>
</dbReference>
<reference key="1">
    <citation type="submission" date="2010-11" db="EMBL/GenBank/DDBJ databases">
        <title>The complete sequence of chromosome of Isophaera pallida ATCC 43644.</title>
        <authorList>
            <consortium name="US DOE Joint Genome Institute (JGI-PGF)"/>
            <person name="Lucas S."/>
            <person name="Copeland A."/>
            <person name="Lapidus A."/>
            <person name="Bruce D."/>
            <person name="Goodwin L."/>
            <person name="Pitluck S."/>
            <person name="Kyrpides N."/>
            <person name="Mavromatis K."/>
            <person name="Pagani I."/>
            <person name="Ivanova N."/>
            <person name="Saunders E."/>
            <person name="Brettin T."/>
            <person name="Detter J.C."/>
            <person name="Han C."/>
            <person name="Tapia R."/>
            <person name="Land M."/>
            <person name="Hauser L."/>
            <person name="Markowitz V."/>
            <person name="Cheng J.-F."/>
            <person name="Hugenholtz P."/>
            <person name="Woyke T."/>
            <person name="Wu D."/>
            <person name="Eisen J.A."/>
        </authorList>
    </citation>
    <scope>NUCLEOTIDE SEQUENCE</scope>
    <source>
        <strain>ATCC 43644</strain>
    </source>
</reference>
<dbReference type="Pfam" id="PF01592">
    <property type="entry name" value="NifU_N"/>
    <property type="match status" value="1"/>
</dbReference>
<name>E8R330_ISOPI</name>
<keyword evidence="3" id="KW-1185">Reference proteome</keyword>